<dbReference type="GeneID" id="43588901"/>
<protein>
    <submittedName>
        <fullName evidence="1">Uncharacterized protein</fullName>
    </submittedName>
</protein>
<dbReference type="InterPro" id="IPR048661">
    <property type="entry name" value="CPL1-like"/>
</dbReference>
<dbReference type="OrthoDB" id="439917at2759"/>
<reference evidence="1" key="1">
    <citation type="submission" date="2017-08" db="EMBL/GenBank/DDBJ databases">
        <authorList>
            <person name="Cuomo C."/>
            <person name="Billmyre B."/>
            <person name="Heitman J."/>
        </authorList>
    </citation>
    <scope>NUCLEOTIDE SEQUENCE</scope>
    <source>
        <strain evidence="1">CBS 12478</strain>
    </source>
</reference>
<name>A0A5M6C438_9TREE</name>
<dbReference type="Proteomes" id="UP000322225">
    <property type="component" value="Chromosome 4"/>
</dbReference>
<dbReference type="InterPro" id="IPR038955">
    <property type="entry name" value="PriA/CPL1_fungi"/>
</dbReference>
<evidence type="ECO:0000313" key="1">
    <source>
        <dbReference type="EMBL" id="WWD17801.1"/>
    </source>
</evidence>
<keyword evidence="2" id="KW-1185">Reference proteome</keyword>
<organism evidence="1 2">
    <name type="scientific">Kwoniella shandongensis</name>
    <dbReference type="NCBI Taxonomy" id="1734106"/>
    <lineage>
        <taxon>Eukaryota</taxon>
        <taxon>Fungi</taxon>
        <taxon>Dikarya</taxon>
        <taxon>Basidiomycota</taxon>
        <taxon>Agaricomycotina</taxon>
        <taxon>Tremellomycetes</taxon>
        <taxon>Tremellales</taxon>
        <taxon>Cryptococcaceae</taxon>
        <taxon>Kwoniella</taxon>
    </lineage>
</organism>
<gene>
    <name evidence="1" type="ORF">CI109_102243</name>
</gene>
<reference evidence="1" key="2">
    <citation type="submission" date="2024-01" db="EMBL/GenBank/DDBJ databases">
        <title>Comparative genomics of Cryptococcus and Kwoniella reveals pathogenesis evolution and contrasting modes of karyotype evolution via chromosome fusion or intercentromeric recombination.</title>
        <authorList>
            <person name="Coelho M.A."/>
            <person name="David-Palma M."/>
            <person name="Shea T."/>
            <person name="Bowers K."/>
            <person name="McGinley-Smith S."/>
            <person name="Mohammad A.W."/>
            <person name="Gnirke A."/>
            <person name="Yurkov A.M."/>
            <person name="Nowrousian M."/>
            <person name="Sun S."/>
            <person name="Cuomo C.A."/>
            <person name="Heitman J."/>
        </authorList>
    </citation>
    <scope>NUCLEOTIDE SEQUENCE</scope>
    <source>
        <strain evidence="1">CBS 12478</strain>
    </source>
</reference>
<dbReference type="AlphaFoldDB" id="A0A5M6C438"/>
<dbReference type="KEGG" id="ksn:43588901"/>
<sequence length="295" mass="30758">MGQAIFIGCVASTYVVPNAVTIDIGSGQTSGCPAVCYDAASGPYIYSYLQASTNQCQCTNTGPDSTAYTESKTAGDSSCASASDRLVQITSSQSAWSQCASINFITTPYTSQGFLESPEACLQQCQRFLPGANTFFIPAPDGNSFSCGCSDSEGGSTDWKTAESTTCDNNVAFLYEFLGSATLPSGFAKRQDRNAKKRGLQAIAASKLCPGEMQACRLSRTDHSAGYECIDTSSELESCGGCLHGIMDDSSEETIGLDCSSLFGADPYSTTCISGVCKAFACTAGHELASNGTCI</sequence>
<dbReference type="PANTHER" id="PTHR35192:SF2">
    <property type="entry name" value="APPLE DOMAIN-CONTAINING PROTEIN"/>
    <property type="match status" value="1"/>
</dbReference>
<accession>A0A5M6C438</accession>
<dbReference type="RefSeq" id="XP_031860877.1">
    <property type="nucleotide sequence ID" value="XM_032004762.1"/>
</dbReference>
<dbReference type="PANTHER" id="PTHR35192">
    <property type="entry name" value="PROTEIN, PUTATIVE-RELATED"/>
    <property type="match status" value="1"/>
</dbReference>
<dbReference type="EMBL" id="CP144054">
    <property type="protein sequence ID" value="WWD17801.1"/>
    <property type="molecule type" value="Genomic_DNA"/>
</dbReference>
<dbReference type="Pfam" id="PF21671">
    <property type="entry name" value="CPL1-like"/>
    <property type="match status" value="1"/>
</dbReference>
<proteinExistence type="predicted"/>
<evidence type="ECO:0000313" key="2">
    <source>
        <dbReference type="Proteomes" id="UP000322225"/>
    </source>
</evidence>